<gene>
    <name evidence="5" type="ORF">E5A73_03945</name>
</gene>
<keyword evidence="5" id="KW-0624">Polysaccharide degradation</keyword>
<sequence length="382" mass="42540">MREQWTAEAANRWWAAQPWLMGCNFTPSNAINQLEMWQSESFDLPVIEEELALAASVGMNAVRVYLHDLLWLEDPTGFVARIHSFLAAADRHGIRTMLVLFDSCWHPEPALGPQPQPKPGVHNSGWVQSPGIPALRDSTQRGRLEAYVRGIVAHFGQDPRVLAWDIWNEPDNGPEVSLCDANELAAKADLVLPLLRDAFGWAREMDPIQPLTSAIWLGDWSSPERLSPLQHAQTTLSDVVSFHNYGDAADFTQRADWLRAFDRPLVCTEFMARPAGSTFEAILPVAKASGIGAFCWGLVRGKTQTHLPWESWENPNLAGLQEKWFHDIFDAGGVAHDPEEVELLRLLSAIDARTPHWPLLEVAGGRRRASSSAKAQRNAKAA</sequence>
<protein>
    <submittedName>
        <fullName evidence="5">1,4-beta-xylanase</fullName>
    </submittedName>
</protein>
<dbReference type="OrthoDB" id="9774262at2"/>
<reference evidence="5 6" key="1">
    <citation type="submission" date="2019-04" db="EMBL/GenBank/DDBJ databases">
        <title>Sphingomonas psychrotolerans sp. nov., isolated from soil in the Tianshan Mountains, Xinjiang, China.</title>
        <authorList>
            <person name="Luo Y."/>
            <person name="Sheng H."/>
        </authorList>
    </citation>
    <scope>NUCLEOTIDE SEQUENCE [LARGE SCALE GENOMIC DNA]</scope>
    <source>
        <strain evidence="5 6">ZFGT-11</strain>
    </source>
</reference>
<proteinExistence type="inferred from homology"/>
<dbReference type="Proteomes" id="UP000306147">
    <property type="component" value="Unassembled WGS sequence"/>
</dbReference>
<dbReference type="Gene3D" id="3.20.20.80">
    <property type="entry name" value="Glycosidases"/>
    <property type="match status" value="1"/>
</dbReference>
<dbReference type="EMBL" id="SRXT01000001">
    <property type="protein sequence ID" value="TGX56247.1"/>
    <property type="molecule type" value="Genomic_DNA"/>
</dbReference>
<evidence type="ECO:0000313" key="6">
    <source>
        <dbReference type="Proteomes" id="UP000306147"/>
    </source>
</evidence>
<keyword evidence="5" id="KW-0119">Carbohydrate metabolism</keyword>
<organism evidence="5 6">
    <name type="scientific">Sphingomonas gei</name>
    <dbReference type="NCBI Taxonomy" id="1395960"/>
    <lineage>
        <taxon>Bacteria</taxon>
        <taxon>Pseudomonadati</taxon>
        <taxon>Pseudomonadota</taxon>
        <taxon>Alphaproteobacteria</taxon>
        <taxon>Sphingomonadales</taxon>
        <taxon>Sphingomonadaceae</taxon>
        <taxon>Sphingomonas</taxon>
    </lineage>
</organism>
<comment type="caution">
    <text evidence="5">The sequence shown here is derived from an EMBL/GenBank/DDBJ whole genome shotgun (WGS) entry which is preliminary data.</text>
</comment>
<accession>A0A4S1XJK3</accession>
<dbReference type="InterPro" id="IPR017853">
    <property type="entry name" value="GH"/>
</dbReference>
<keyword evidence="5" id="KW-0858">Xylan degradation</keyword>
<dbReference type="GO" id="GO:0004553">
    <property type="term" value="F:hydrolase activity, hydrolyzing O-glycosyl compounds"/>
    <property type="evidence" value="ECO:0007669"/>
    <property type="project" value="InterPro"/>
</dbReference>
<evidence type="ECO:0000259" key="4">
    <source>
        <dbReference type="Pfam" id="PF00150"/>
    </source>
</evidence>
<dbReference type="PROSITE" id="PS51257">
    <property type="entry name" value="PROKAR_LIPOPROTEIN"/>
    <property type="match status" value="1"/>
</dbReference>
<evidence type="ECO:0000256" key="3">
    <source>
        <dbReference type="RuleBase" id="RU361153"/>
    </source>
</evidence>
<keyword evidence="1 3" id="KW-0378">Hydrolase</keyword>
<comment type="similarity">
    <text evidence="3">Belongs to the glycosyl hydrolase 5 (cellulase A) family.</text>
</comment>
<evidence type="ECO:0000313" key="5">
    <source>
        <dbReference type="EMBL" id="TGX56247.1"/>
    </source>
</evidence>
<dbReference type="AlphaFoldDB" id="A0A4S1XJK3"/>
<keyword evidence="6" id="KW-1185">Reference proteome</keyword>
<evidence type="ECO:0000256" key="1">
    <source>
        <dbReference type="ARBA" id="ARBA00022801"/>
    </source>
</evidence>
<name>A0A4S1XJK3_9SPHN</name>
<evidence type="ECO:0000256" key="2">
    <source>
        <dbReference type="ARBA" id="ARBA00023295"/>
    </source>
</evidence>
<dbReference type="InterPro" id="IPR001547">
    <property type="entry name" value="Glyco_hydro_5"/>
</dbReference>
<dbReference type="RefSeq" id="WP_135962445.1">
    <property type="nucleotide sequence ID" value="NZ_SRXT01000001.1"/>
</dbReference>
<dbReference type="GO" id="GO:0045493">
    <property type="term" value="P:xylan catabolic process"/>
    <property type="evidence" value="ECO:0007669"/>
    <property type="project" value="UniProtKB-KW"/>
</dbReference>
<dbReference type="SUPFAM" id="SSF51445">
    <property type="entry name" value="(Trans)glycosidases"/>
    <property type="match status" value="1"/>
</dbReference>
<feature type="domain" description="Glycoside hydrolase family 5" evidence="4">
    <location>
        <begin position="48"/>
        <end position="296"/>
    </location>
</feature>
<keyword evidence="2 3" id="KW-0326">Glycosidase</keyword>
<dbReference type="Pfam" id="PF00150">
    <property type="entry name" value="Cellulase"/>
    <property type="match status" value="1"/>
</dbReference>